<reference evidence="1" key="1">
    <citation type="journal article" date="2021" name="Proc. Natl. Acad. Sci. U.S.A.">
        <title>A Catalog of Tens of Thousands of Viruses from Human Metagenomes Reveals Hidden Associations with Chronic Diseases.</title>
        <authorList>
            <person name="Tisza M.J."/>
            <person name="Buck C.B."/>
        </authorList>
    </citation>
    <scope>NUCLEOTIDE SEQUENCE</scope>
    <source>
        <strain evidence="1">CtaDn21</strain>
    </source>
</reference>
<accession>A0A8S5UV32</accession>
<proteinExistence type="predicted"/>
<sequence>MKNRSFSCLQNHSIWCILKYKLKTKGGSL</sequence>
<organism evidence="1">
    <name type="scientific">Siphoviridae sp. ctaDn21</name>
    <dbReference type="NCBI Taxonomy" id="2825563"/>
    <lineage>
        <taxon>Viruses</taxon>
        <taxon>Duplodnaviria</taxon>
        <taxon>Heunggongvirae</taxon>
        <taxon>Uroviricota</taxon>
        <taxon>Caudoviricetes</taxon>
    </lineage>
</organism>
<name>A0A8S5UV32_9CAUD</name>
<protein>
    <submittedName>
        <fullName evidence="1">Uncharacterized protein</fullName>
    </submittedName>
</protein>
<dbReference type="EMBL" id="BK016144">
    <property type="protein sequence ID" value="DAF98292.1"/>
    <property type="molecule type" value="Genomic_DNA"/>
</dbReference>
<evidence type="ECO:0000313" key="1">
    <source>
        <dbReference type="EMBL" id="DAF98292.1"/>
    </source>
</evidence>